<dbReference type="GO" id="GO:0003676">
    <property type="term" value="F:nucleic acid binding"/>
    <property type="evidence" value="ECO:0007669"/>
    <property type="project" value="InterPro"/>
</dbReference>
<dbReference type="InterPro" id="IPR036397">
    <property type="entry name" value="RNaseH_sf"/>
</dbReference>
<dbReference type="Proteomes" id="UP001201163">
    <property type="component" value="Unassembled WGS sequence"/>
</dbReference>
<comment type="subcellular location">
    <subcellularLocation>
        <location evidence="1">Nucleus</location>
    </subcellularLocation>
</comment>
<dbReference type="AlphaFoldDB" id="A0AAD4LKC3"/>
<dbReference type="FunFam" id="3.30.420.10:FF:000007">
    <property type="entry name" value="Interferon-stimulated exonuclease gene 20"/>
    <property type="match status" value="1"/>
</dbReference>
<dbReference type="PANTHER" id="PTHR12801:SF45">
    <property type="entry name" value="RNA EXONUCLEASE 4"/>
    <property type="match status" value="1"/>
</dbReference>
<keyword evidence="5" id="KW-0540">Nuclease</keyword>
<comment type="similarity">
    <text evidence="2">Belongs to the REXO4 family.</text>
</comment>
<comment type="caution">
    <text evidence="11">The sequence shown here is derived from an EMBL/GenBank/DDBJ whole genome shotgun (WGS) entry which is preliminary data.</text>
</comment>
<dbReference type="PANTHER" id="PTHR12801">
    <property type="entry name" value="RNA EXONUCLEASE REXO1 / RECO3 FAMILY MEMBER-RELATED"/>
    <property type="match status" value="1"/>
</dbReference>
<accession>A0AAD4LKC3</accession>
<dbReference type="CDD" id="cd06144">
    <property type="entry name" value="REX4_like"/>
    <property type="match status" value="1"/>
</dbReference>
<evidence type="ECO:0000256" key="7">
    <source>
        <dbReference type="ARBA" id="ARBA00022839"/>
    </source>
</evidence>
<keyword evidence="4" id="KW-0698">rRNA processing</keyword>
<keyword evidence="6" id="KW-0378">Hydrolase</keyword>
<dbReference type="GO" id="GO:0006364">
    <property type="term" value="P:rRNA processing"/>
    <property type="evidence" value="ECO:0007669"/>
    <property type="project" value="UniProtKB-KW"/>
</dbReference>
<keyword evidence="12" id="KW-1185">Reference proteome</keyword>
<evidence type="ECO:0000256" key="9">
    <source>
        <dbReference type="ARBA" id="ARBA00025599"/>
    </source>
</evidence>
<reference evidence="11" key="1">
    <citation type="submission" date="2022-01" db="EMBL/GenBank/DDBJ databases">
        <title>Comparative genomics reveals a dynamic genome evolution in the ectomycorrhizal milk-cap (Lactarius) mushrooms.</title>
        <authorList>
            <consortium name="DOE Joint Genome Institute"/>
            <person name="Lebreton A."/>
            <person name="Tang N."/>
            <person name="Kuo A."/>
            <person name="LaButti K."/>
            <person name="Drula E."/>
            <person name="Barry K."/>
            <person name="Clum A."/>
            <person name="Lipzen A."/>
            <person name="Mousain D."/>
            <person name="Ng V."/>
            <person name="Wang R."/>
            <person name="Wang X."/>
            <person name="Dai Y."/>
            <person name="Henrissat B."/>
            <person name="Grigoriev I.V."/>
            <person name="Guerin-Laguette A."/>
            <person name="Yu F."/>
            <person name="Martin F.M."/>
        </authorList>
    </citation>
    <scope>NUCLEOTIDE SEQUENCE</scope>
    <source>
        <strain evidence="11">QP</strain>
    </source>
</reference>
<evidence type="ECO:0000256" key="2">
    <source>
        <dbReference type="ARBA" id="ARBA00010489"/>
    </source>
</evidence>
<evidence type="ECO:0000256" key="6">
    <source>
        <dbReference type="ARBA" id="ARBA00022801"/>
    </source>
</evidence>
<dbReference type="Gene3D" id="3.30.420.10">
    <property type="entry name" value="Ribonuclease H-like superfamily/Ribonuclease H"/>
    <property type="match status" value="1"/>
</dbReference>
<protein>
    <recommendedName>
        <fullName evidence="3">RNA exonuclease 4</fullName>
    </recommendedName>
</protein>
<dbReference type="SUPFAM" id="SSF53098">
    <property type="entry name" value="Ribonuclease H-like"/>
    <property type="match status" value="1"/>
</dbReference>
<dbReference type="GO" id="GO:0005634">
    <property type="term" value="C:nucleus"/>
    <property type="evidence" value="ECO:0007669"/>
    <property type="project" value="UniProtKB-SubCell"/>
</dbReference>
<proteinExistence type="inferred from homology"/>
<dbReference type="GO" id="GO:0008408">
    <property type="term" value="F:3'-5' exonuclease activity"/>
    <property type="evidence" value="ECO:0007669"/>
    <property type="project" value="InterPro"/>
</dbReference>
<evidence type="ECO:0000256" key="3">
    <source>
        <dbReference type="ARBA" id="ARBA00016937"/>
    </source>
</evidence>
<dbReference type="InterPro" id="IPR013520">
    <property type="entry name" value="Ribonucl_H"/>
</dbReference>
<feature type="domain" description="Exonuclease" evidence="10">
    <location>
        <begin position="36"/>
        <end position="197"/>
    </location>
</feature>
<evidence type="ECO:0000259" key="10">
    <source>
        <dbReference type="SMART" id="SM00479"/>
    </source>
</evidence>
<keyword evidence="8" id="KW-0539">Nucleus</keyword>
<organism evidence="11 12">
    <name type="scientific">Lactarius akahatsu</name>
    <dbReference type="NCBI Taxonomy" id="416441"/>
    <lineage>
        <taxon>Eukaryota</taxon>
        <taxon>Fungi</taxon>
        <taxon>Dikarya</taxon>
        <taxon>Basidiomycota</taxon>
        <taxon>Agaricomycotina</taxon>
        <taxon>Agaricomycetes</taxon>
        <taxon>Russulales</taxon>
        <taxon>Russulaceae</taxon>
        <taxon>Lactarius</taxon>
    </lineage>
</organism>
<evidence type="ECO:0000313" key="11">
    <source>
        <dbReference type="EMBL" id="KAH8996292.1"/>
    </source>
</evidence>
<keyword evidence="7" id="KW-0269">Exonuclease</keyword>
<dbReference type="InterPro" id="IPR037431">
    <property type="entry name" value="REX4_DEDDh_dom"/>
</dbReference>
<evidence type="ECO:0000256" key="4">
    <source>
        <dbReference type="ARBA" id="ARBA00022552"/>
    </source>
</evidence>
<comment type="function">
    <text evidence="9">Exoribonuclease involved in ribosome biosynthesis. Involved in the processing of ITS1, the internal transcribed spacer localized between the 18S and 5.8S rRNAs.</text>
</comment>
<evidence type="ECO:0000256" key="8">
    <source>
        <dbReference type="ARBA" id="ARBA00023242"/>
    </source>
</evidence>
<evidence type="ECO:0000256" key="1">
    <source>
        <dbReference type="ARBA" id="ARBA00004123"/>
    </source>
</evidence>
<dbReference type="InterPro" id="IPR012337">
    <property type="entry name" value="RNaseH-like_sf"/>
</dbReference>
<sequence>MDLLFVKNTVEVLRPLIFAPTPFSPSLPPKDRLPGSYIALDCEMVGVGPMGAESTLARVSVVNYFGAVLLDEFVRQKERVTDWRTQWSGIRAKDMINAKTFEEVQGLVAELIKDRIVVGHAIQNDLKALMLSHPRAKIRDTQHLAHKYGQSRSARPALRNLVRDMLGATIQQGEHSSVTDARATMAIYRLHCKQWESGYAVVSIRVPWKERAKEEPNDGDPPNPGLHLTLQRCVRELTTQRKGISSGMSTIVRHPSMTTKGGVGSTKEKWWTKLSGTGEGSKGRIRATM</sequence>
<dbReference type="SMART" id="SM00479">
    <property type="entry name" value="EXOIII"/>
    <property type="match status" value="1"/>
</dbReference>
<dbReference type="InterPro" id="IPR047021">
    <property type="entry name" value="REXO1/3/4-like"/>
</dbReference>
<gene>
    <name evidence="11" type="ORF">EDB92DRAFT_1793842</name>
</gene>
<evidence type="ECO:0000313" key="12">
    <source>
        <dbReference type="Proteomes" id="UP001201163"/>
    </source>
</evidence>
<dbReference type="EMBL" id="JAKELL010000009">
    <property type="protein sequence ID" value="KAH8996292.1"/>
    <property type="molecule type" value="Genomic_DNA"/>
</dbReference>
<dbReference type="Pfam" id="PF00929">
    <property type="entry name" value="RNase_T"/>
    <property type="match status" value="1"/>
</dbReference>
<name>A0AAD4LKC3_9AGAM</name>
<evidence type="ECO:0000256" key="5">
    <source>
        <dbReference type="ARBA" id="ARBA00022722"/>
    </source>
</evidence>